<accession>A0A0C2XY20</accession>
<keyword evidence="1 3" id="KW-0853">WD repeat</keyword>
<feature type="repeat" description="WD" evidence="3">
    <location>
        <begin position="169"/>
        <end position="211"/>
    </location>
</feature>
<name>A0A0C2XY20_SERVB</name>
<dbReference type="Proteomes" id="UP000054097">
    <property type="component" value="Unassembled WGS sequence"/>
</dbReference>
<dbReference type="GO" id="GO:0080008">
    <property type="term" value="C:Cul4-RING E3 ubiquitin ligase complex"/>
    <property type="evidence" value="ECO:0007669"/>
    <property type="project" value="TreeGrafter"/>
</dbReference>
<dbReference type="Gene3D" id="2.130.10.10">
    <property type="entry name" value="YVTN repeat-like/Quinoprotein amine dehydrogenase"/>
    <property type="match status" value="1"/>
</dbReference>
<dbReference type="PRINTS" id="PR00320">
    <property type="entry name" value="GPROTEINBRPT"/>
</dbReference>
<dbReference type="STRING" id="933852.A0A0C2XY20"/>
<dbReference type="AlphaFoldDB" id="A0A0C2XY20"/>
<evidence type="ECO:0000256" key="2">
    <source>
        <dbReference type="ARBA" id="ARBA00022737"/>
    </source>
</evidence>
<evidence type="ECO:0000256" key="4">
    <source>
        <dbReference type="SAM" id="MobiDB-lite"/>
    </source>
</evidence>
<proteinExistence type="predicted"/>
<dbReference type="PROSITE" id="PS50082">
    <property type="entry name" value="WD_REPEATS_2"/>
    <property type="match status" value="2"/>
</dbReference>
<evidence type="ECO:0000313" key="5">
    <source>
        <dbReference type="EMBL" id="KIM33757.1"/>
    </source>
</evidence>
<dbReference type="InterPro" id="IPR020472">
    <property type="entry name" value="WD40_PAC1"/>
</dbReference>
<sequence length="446" mass="50362">SLRQDIVPNTIGTVVARYGSNAYAGQFSTDSAFFYTCVQDFRLHIYDTKAPMLRKPLHDGDHVYTMKHTKTIRGCAGGWTITDQHLSPDNSLLAYAVMSPNVFLAPTGEDDESEQRSLYFGNDRGGNDWHDHYGIWSCRFSGDGKELVAGGSGKLMVYDLQANRRSVKIEAHRADVNSCCFADNGGNVLLSASDDTFLKVWDRRSLRSSSHPAGVLVGHTEGLTYVSPKGDGRYVISNGKDQTLRLWDLRKMVSFDKWKDIRRDEYGIPSFDYRAQVYPKPRYERHPLDCSVMSYRGHSVLRTLIRCNFSPAETTGSRYIYSGSSDGMVHIWSLDGTVVQKIDRRHVIEMGHDPSDTEAPAPESDPLPARRNRHNQTVVRDVAWHSQEPVLMTCSWASDRRHTSDVAKHEWKGLNKLGGRLEDFVAREAAEARERRLTSVPSLSWI</sequence>
<dbReference type="SUPFAM" id="SSF50978">
    <property type="entry name" value="WD40 repeat-like"/>
    <property type="match status" value="1"/>
</dbReference>
<evidence type="ECO:0000256" key="3">
    <source>
        <dbReference type="PROSITE-ProRule" id="PRU00221"/>
    </source>
</evidence>
<feature type="non-terminal residue" evidence="5">
    <location>
        <position position="1"/>
    </location>
</feature>
<dbReference type="PROSITE" id="PS50294">
    <property type="entry name" value="WD_REPEATS_REGION"/>
    <property type="match status" value="2"/>
</dbReference>
<dbReference type="InterPro" id="IPR015943">
    <property type="entry name" value="WD40/YVTN_repeat-like_dom_sf"/>
</dbReference>
<reference evidence="5 6" key="1">
    <citation type="submission" date="2014-04" db="EMBL/GenBank/DDBJ databases">
        <authorList>
            <consortium name="DOE Joint Genome Institute"/>
            <person name="Kuo A."/>
            <person name="Zuccaro A."/>
            <person name="Kohler A."/>
            <person name="Nagy L.G."/>
            <person name="Floudas D."/>
            <person name="Copeland A."/>
            <person name="Barry K.W."/>
            <person name="Cichocki N."/>
            <person name="Veneault-Fourrey C."/>
            <person name="LaButti K."/>
            <person name="Lindquist E.A."/>
            <person name="Lipzen A."/>
            <person name="Lundell T."/>
            <person name="Morin E."/>
            <person name="Murat C."/>
            <person name="Sun H."/>
            <person name="Tunlid A."/>
            <person name="Henrissat B."/>
            <person name="Grigoriev I.V."/>
            <person name="Hibbett D.S."/>
            <person name="Martin F."/>
            <person name="Nordberg H.P."/>
            <person name="Cantor M.N."/>
            <person name="Hua S.X."/>
        </authorList>
    </citation>
    <scope>NUCLEOTIDE SEQUENCE [LARGE SCALE GENOMIC DNA]</scope>
    <source>
        <strain evidence="5 6">MAFF 305830</strain>
    </source>
</reference>
<gene>
    <name evidence="5" type="ORF">M408DRAFT_60057</name>
</gene>
<feature type="region of interest" description="Disordered" evidence="4">
    <location>
        <begin position="350"/>
        <end position="372"/>
    </location>
</feature>
<feature type="repeat" description="WD" evidence="3">
    <location>
        <begin position="216"/>
        <end position="250"/>
    </location>
</feature>
<evidence type="ECO:0000256" key="1">
    <source>
        <dbReference type="ARBA" id="ARBA00022574"/>
    </source>
</evidence>
<reference evidence="6" key="2">
    <citation type="submission" date="2015-01" db="EMBL/GenBank/DDBJ databases">
        <title>Evolutionary Origins and Diversification of the Mycorrhizal Mutualists.</title>
        <authorList>
            <consortium name="DOE Joint Genome Institute"/>
            <consortium name="Mycorrhizal Genomics Consortium"/>
            <person name="Kohler A."/>
            <person name="Kuo A."/>
            <person name="Nagy L.G."/>
            <person name="Floudas D."/>
            <person name="Copeland A."/>
            <person name="Barry K.W."/>
            <person name="Cichocki N."/>
            <person name="Veneault-Fourrey C."/>
            <person name="LaButti K."/>
            <person name="Lindquist E.A."/>
            <person name="Lipzen A."/>
            <person name="Lundell T."/>
            <person name="Morin E."/>
            <person name="Murat C."/>
            <person name="Riley R."/>
            <person name="Ohm R."/>
            <person name="Sun H."/>
            <person name="Tunlid A."/>
            <person name="Henrissat B."/>
            <person name="Grigoriev I.V."/>
            <person name="Hibbett D.S."/>
            <person name="Martin F."/>
        </authorList>
    </citation>
    <scope>NUCLEOTIDE SEQUENCE [LARGE SCALE GENOMIC DNA]</scope>
    <source>
        <strain evidence="6">MAFF 305830</strain>
    </source>
</reference>
<organism evidence="5 6">
    <name type="scientific">Serendipita vermifera MAFF 305830</name>
    <dbReference type="NCBI Taxonomy" id="933852"/>
    <lineage>
        <taxon>Eukaryota</taxon>
        <taxon>Fungi</taxon>
        <taxon>Dikarya</taxon>
        <taxon>Basidiomycota</taxon>
        <taxon>Agaricomycotina</taxon>
        <taxon>Agaricomycetes</taxon>
        <taxon>Sebacinales</taxon>
        <taxon>Serendipitaceae</taxon>
        <taxon>Serendipita</taxon>
    </lineage>
</organism>
<protein>
    <submittedName>
        <fullName evidence="5">Uncharacterized protein</fullName>
    </submittedName>
</protein>
<keyword evidence="6" id="KW-1185">Reference proteome</keyword>
<dbReference type="InterPro" id="IPR051859">
    <property type="entry name" value="DCAF"/>
</dbReference>
<dbReference type="Pfam" id="PF00400">
    <property type="entry name" value="WD40"/>
    <property type="match status" value="4"/>
</dbReference>
<dbReference type="EMBL" id="KN824277">
    <property type="protein sequence ID" value="KIM33757.1"/>
    <property type="molecule type" value="Genomic_DNA"/>
</dbReference>
<dbReference type="PANTHER" id="PTHR19847:SF7">
    <property type="entry name" value="DDB1- AND CUL4-ASSOCIATED FACTOR 11"/>
    <property type="match status" value="1"/>
</dbReference>
<dbReference type="InterPro" id="IPR001680">
    <property type="entry name" value="WD40_rpt"/>
</dbReference>
<dbReference type="HOGENOM" id="CLU_014280_2_2_1"/>
<dbReference type="OrthoDB" id="63070at2759"/>
<dbReference type="SMART" id="SM00320">
    <property type="entry name" value="WD40"/>
    <property type="match status" value="5"/>
</dbReference>
<dbReference type="PANTHER" id="PTHR19847">
    <property type="entry name" value="DDB1- AND CUL4-ASSOCIATED FACTOR 11"/>
    <property type="match status" value="1"/>
</dbReference>
<dbReference type="InterPro" id="IPR036322">
    <property type="entry name" value="WD40_repeat_dom_sf"/>
</dbReference>
<keyword evidence="2" id="KW-0677">Repeat</keyword>
<evidence type="ECO:0000313" key="6">
    <source>
        <dbReference type="Proteomes" id="UP000054097"/>
    </source>
</evidence>
<dbReference type="GO" id="GO:0043161">
    <property type="term" value="P:proteasome-mediated ubiquitin-dependent protein catabolic process"/>
    <property type="evidence" value="ECO:0007669"/>
    <property type="project" value="TreeGrafter"/>
</dbReference>